<dbReference type="EMBL" id="WHVB01000024">
    <property type="protein sequence ID" value="KAF8470980.1"/>
    <property type="molecule type" value="Genomic_DNA"/>
</dbReference>
<proteinExistence type="predicted"/>
<dbReference type="GO" id="GO:0046872">
    <property type="term" value="F:metal ion binding"/>
    <property type="evidence" value="ECO:0007669"/>
    <property type="project" value="UniProtKB-KW"/>
</dbReference>
<keyword evidence="2" id="KW-0186">Copper</keyword>
<evidence type="ECO:0000313" key="7">
    <source>
        <dbReference type="Proteomes" id="UP000759537"/>
    </source>
</evidence>
<organism evidence="6 7">
    <name type="scientific">Russula ochroleuca</name>
    <dbReference type="NCBI Taxonomy" id="152965"/>
    <lineage>
        <taxon>Eukaryota</taxon>
        <taxon>Fungi</taxon>
        <taxon>Dikarya</taxon>
        <taxon>Basidiomycota</taxon>
        <taxon>Agaricomycotina</taxon>
        <taxon>Agaricomycetes</taxon>
        <taxon>Russulales</taxon>
        <taxon>Russulaceae</taxon>
        <taxon>Russula</taxon>
    </lineage>
</organism>
<sequence length="366" mass="40752">MSFYKLFSISLGFLWSALAVSCSYEKCPCTKPMIRREWRAFTTEEKADWIRAINCLSQLPHDPALTPSVDPSVSLIPPVNTSSSYFDDIVYLHMDLNIRIHFTGLFLPWHRWYVHIFEESLKNKCGYTGVSPYWNWTIDAPDFYESSFWKDSDPVSGLGGWGDPNADFRVPDGGFHKLPLSYPTPHTVRRNFTLLSFDLPLPNPLNTDKLKMGNTSFTASVIDAILGTSAGDFKGFQKVLEAIEGPHSAIHAIVAGDMVGGCPSGAPSHCKPGPTWSPNDPLFFLHHAMVDKIWYDWQSRDPGNVNSFFGGSVPSLESVDAYSKYPNGGPPFLSLDSIMTADGLFQEVTIGDVMNTTGGYLCYVYE</sequence>
<dbReference type="PRINTS" id="PR00092">
    <property type="entry name" value="TYROSINASE"/>
</dbReference>
<dbReference type="InterPro" id="IPR002227">
    <property type="entry name" value="Tyrosinase_Cu-bd"/>
</dbReference>
<evidence type="ECO:0000313" key="6">
    <source>
        <dbReference type="EMBL" id="KAF8470980.1"/>
    </source>
</evidence>
<evidence type="ECO:0000256" key="1">
    <source>
        <dbReference type="ARBA" id="ARBA00022723"/>
    </source>
</evidence>
<dbReference type="PROSITE" id="PS00497">
    <property type="entry name" value="TYROSINASE_1"/>
    <property type="match status" value="1"/>
</dbReference>
<dbReference type="GO" id="GO:0016491">
    <property type="term" value="F:oxidoreductase activity"/>
    <property type="evidence" value="ECO:0007669"/>
    <property type="project" value="InterPro"/>
</dbReference>
<protein>
    <submittedName>
        <fullName evidence="6">Di-copper centre-containing protein</fullName>
    </submittedName>
</protein>
<dbReference type="PROSITE" id="PS00498">
    <property type="entry name" value="TYROSINASE_2"/>
    <property type="match status" value="1"/>
</dbReference>
<dbReference type="Gene3D" id="1.10.1280.10">
    <property type="entry name" value="Di-copper center containing domain from catechol oxidase"/>
    <property type="match status" value="1"/>
</dbReference>
<keyword evidence="1" id="KW-0479">Metal-binding</keyword>
<dbReference type="PANTHER" id="PTHR11474:SF126">
    <property type="entry name" value="TYROSINASE-LIKE PROTEIN TYR-1-RELATED"/>
    <property type="match status" value="1"/>
</dbReference>
<accession>A0A9P5JY23</accession>
<evidence type="ECO:0000256" key="2">
    <source>
        <dbReference type="ARBA" id="ARBA00023008"/>
    </source>
</evidence>
<evidence type="ECO:0000259" key="5">
    <source>
        <dbReference type="PROSITE" id="PS00498"/>
    </source>
</evidence>
<dbReference type="InterPro" id="IPR008922">
    <property type="entry name" value="Di-copper_centre_dom_sf"/>
</dbReference>
<keyword evidence="3" id="KW-0732">Signal</keyword>
<name>A0A9P5JY23_9AGAM</name>
<feature type="domain" description="Tyrosinase copper-binding" evidence="5">
    <location>
        <begin position="280"/>
        <end position="291"/>
    </location>
</feature>
<feature type="signal peptide" evidence="3">
    <location>
        <begin position="1"/>
        <end position="19"/>
    </location>
</feature>
<evidence type="ECO:0000256" key="3">
    <source>
        <dbReference type="SAM" id="SignalP"/>
    </source>
</evidence>
<feature type="chain" id="PRO_5040283260" evidence="3">
    <location>
        <begin position="20"/>
        <end position="366"/>
    </location>
</feature>
<reference evidence="6" key="1">
    <citation type="submission" date="2019-10" db="EMBL/GenBank/DDBJ databases">
        <authorList>
            <consortium name="DOE Joint Genome Institute"/>
            <person name="Kuo A."/>
            <person name="Miyauchi S."/>
            <person name="Kiss E."/>
            <person name="Drula E."/>
            <person name="Kohler A."/>
            <person name="Sanchez-Garcia M."/>
            <person name="Andreopoulos B."/>
            <person name="Barry K.W."/>
            <person name="Bonito G."/>
            <person name="Buee M."/>
            <person name="Carver A."/>
            <person name="Chen C."/>
            <person name="Cichocki N."/>
            <person name="Clum A."/>
            <person name="Culley D."/>
            <person name="Crous P.W."/>
            <person name="Fauchery L."/>
            <person name="Girlanda M."/>
            <person name="Hayes R."/>
            <person name="Keri Z."/>
            <person name="LaButti K."/>
            <person name="Lipzen A."/>
            <person name="Lombard V."/>
            <person name="Magnuson J."/>
            <person name="Maillard F."/>
            <person name="Morin E."/>
            <person name="Murat C."/>
            <person name="Nolan M."/>
            <person name="Ohm R."/>
            <person name="Pangilinan J."/>
            <person name="Pereira M."/>
            <person name="Perotto S."/>
            <person name="Peter M."/>
            <person name="Riley R."/>
            <person name="Sitrit Y."/>
            <person name="Stielow B."/>
            <person name="Szollosi G."/>
            <person name="Zifcakova L."/>
            <person name="Stursova M."/>
            <person name="Spatafora J.W."/>
            <person name="Tedersoo L."/>
            <person name="Vaario L.-M."/>
            <person name="Yamada A."/>
            <person name="Yan M."/>
            <person name="Wang P."/>
            <person name="Xu J."/>
            <person name="Bruns T."/>
            <person name="Baldrian P."/>
            <person name="Vilgalys R."/>
            <person name="Henrissat B."/>
            <person name="Grigoriev I.V."/>
            <person name="Hibbett D."/>
            <person name="Nagy L.G."/>
            <person name="Martin F.M."/>
        </authorList>
    </citation>
    <scope>NUCLEOTIDE SEQUENCE</scope>
    <source>
        <strain evidence="6">Prilba</strain>
    </source>
</reference>
<keyword evidence="7" id="KW-1185">Reference proteome</keyword>
<dbReference type="Proteomes" id="UP000759537">
    <property type="component" value="Unassembled WGS sequence"/>
</dbReference>
<dbReference type="OrthoDB" id="6132182at2759"/>
<reference evidence="6" key="2">
    <citation type="journal article" date="2020" name="Nat. Commun.">
        <title>Large-scale genome sequencing of mycorrhizal fungi provides insights into the early evolution of symbiotic traits.</title>
        <authorList>
            <person name="Miyauchi S."/>
            <person name="Kiss E."/>
            <person name="Kuo A."/>
            <person name="Drula E."/>
            <person name="Kohler A."/>
            <person name="Sanchez-Garcia M."/>
            <person name="Morin E."/>
            <person name="Andreopoulos B."/>
            <person name="Barry K.W."/>
            <person name="Bonito G."/>
            <person name="Buee M."/>
            <person name="Carver A."/>
            <person name="Chen C."/>
            <person name="Cichocki N."/>
            <person name="Clum A."/>
            <person name="Culley D."/>
            <person name="Crous P.W."/>
            <person name="Fauchery L."/>
            <person name="Girlanda M."/>
            <person name="Hayes R.D."/>
            <person name="Keri Z."/>
            <person name="LaButti K."/>
            <person name="Lipzen A."/>
            <person name="Lombard V."/>
            <person name="Magnuson J."/>
            <person name="Maillard F."/>
            <person name="Murat C."/>
            <person name="Nolan M."/>
            <person name="Ohm R.A."/>
            <person name="Pangilinan J."/>
            <person name="Pereira M.F."/>
            <person name="Perotto S."/>
            <person name="Peter M."/>
            <person name="Pfister S."/>
            <person name="Riley R."/>
            <person name="Sitrit Y."/>
            <person name="Stielow J.B."/>
            <person name="Szollosi G."/>
            <person name="Zifcakova L."/>
            <person name="Stursova M."/>
            <person name="Spatafora J.W."/>
            <person name="Tedersoo L."/>
            <person name="Vaario L.M."/>
            <person name="Yamada A."/>
            <person name="Yan M."/>
            <person name="Wang P."/>
            <person name="Xu J."/>
            <person name="Bruns T."/>
            <person name="Baldrian P."/>
            <person name="Vilgalys R."/>
            <person name="Dunand C."/>
            <person name="Henrissat B."/>
            <person name="Grigoriev I.V."/>
            <person name="Hibbett D."/>
            <person name="Nagy L.G."/>
            <person name="Martin F.M."/>
        </authorList>
    </citation>
    <scope>NUCLEOTIDE SEQUENCE</scope>
    <source>
        <strain evidence="6">Prilba</strain>
    </source>
</reference>
<dbReference type="PANTHER" id="PTHR11474">
    <property type="entry name" value="TYROSINASE FAMILY MEMBER"/>
    <property type="match status" value="1"/>
</dbReference>
<gene>
    <name evidence="6" type="ORF">DFH94DRAFT_206476</name>
</gene>
<dbReference type="SUPFAM" id="SSF48056">
    <property type="entry name" value="Di-copper centre-containing domain"/>
    <property type="match status" value="1"/>
</dbReference>
<dbReference type="AlphaFoldDB" id="A0A9P5JY23"/>
<dbReference type="InterPro" id="IPR050316">
    <property type="entry name" value="Tyrosinase/Hemocyanin"/>
</dbReference>
<dbReference type="PROSITE" id="PS51257">
    <property type="entry name" value="PROKAR_LIPOPROTEIN"/>
    <property type="match status" value="1"/>
</dbReference>
<evidence type="ECO:0000259" key="4">
    <source>
        <dbReference type="PROSITE" id="PS00497"/>
    </source>
</evidence>
<dbReference type="Pfam" id="PF00264">
    <property type="entry name" value="Tyrosinase"/>
    <property type="match status" value="1"/>
</dbReference>
<feature type="domain" description="Tyrosinase copper-binding" evidence="4">
    <location>
        <begin position="101"/>
        <end position="118"/>
    </location>
</feature>
<comment type="caution">
    <text evidence="6">The sequence shown here is derived from an EMBL/GenBank/DDBJ whole genome shotgun (WGS) entry which is preliminary data.</text>
</comment>